<evidence type="ECO:0000313" key="2">
    <source>
        <dbReference type="Proteomes" id="UP000198677"/>
    </source>
</evidence>
<dbReference type="EMBL" id="FOAW01000024">
    <property type="protein sequence ID" value="SEM16052.1"/>
    <property type="molecule type" value="Genomic_DNA"/>
</dbReference>
<organism evidence="1 2">
    <name type="scientific">Rhodococcus maanshanensis</name>
    <dbReference type="NCBI Taxonomy" id="183556"/>
    <lineage>
        <taxon>Bacteria</taxon>
        <taxon>Bacillati</taxon>
        <taxon>Actinomycetota</taxon>
        <taxon>Actinomycetes</taxon>
        <taxon>Mycobacteriales</taxon>
        <taxon>Nocardiaceae</taxon>
        <taxon>Rhodococcus</taxon>
    </lineage>
</organism>
<evidence type="ECO:0000313" key="1">
    <source>
        <dbReference type="EMBL" id="SEM16052.1"/>
    </source>
</evidence>
<dbReference type="Proteomes" id="UP000198677">
    <property type="component" value="Unassembled WGS sequence"/>
</dbReference>
<reference evidence="2" key="1">
    <citation type="submission" date="2016-10" db="EMBL/GenBank/DDBJ databases">
        <authorList>
            <person name="Varghese N."/>
            <person name="Submissions S."/>
        </authorList>
    </citation>
    <scope>NUCLEOTIDE SEQUENCE [LARGE SCALE GENOMIC DNA]</scope>
    <source>
        <strain evidence="2">DSM 44675</strain>
    </source>
</reference>
<accession>A0A1H7W387</accession>
<sequence length="216" mass="21262">MVGQLVRRGGSVLAALAVVVGGATMGAGVAGGAPGGGFGSSCSGLYEELCGEAFLDHGAKGNILLGYQGPAKAEVGSEVTYYPSFTARDGIPGLAVMSVTHHAPRGFEFVGAEVTSRPRFAADAKLDSTAVVDPVTGDVTVTAPAGGWAIPTSATDAGSLSGSLFVGLRYKVVESYLAGTTGVTFTGTDVPASEGWLATGATRVTSGIGGLGSSGN</sequence>
<dbReference type="AlphaFoldDB" id="A0A1H7W387"/>
<proteinExistence type="predicted"/>
<name>A0A1H7W387_9NOCA</name>
<keyword evidence="2" id="KW-1185">Reference proteome</keyword>
<protein>
    <submittedName>
        <fullName evidence="1">Uncharacterized protein</fullName>
    </submittedName>
</protein>
<dbReference type="RefSeq" id="WP_143069503.1">
    <property type="nucleotide sequence ID" value="NZ_FOAW01000024.1"/>
</dbReference>
<gene>
    <name evidence="1" type="ORF">SAMN05444583_12466</name>
</gene>
<dbReference type="OrthoDB" id="4485441at2"/>